<accession>A0A9X4RFN2</accession>
<dbReference type="InterPro" id="IPR036388">
    <property type="entry name" value="WH-like_DNA-bd_sf"/>
</dbReference>
<dbReference type="InterPro" id="IPR029016">
    <property type="entry name" value="GAF-like_dom_sf"/>
</dbReference>
<gene>
    <name evidence="6" type="ORF">NVS88_18060</name>
</gene>
<name>A0A9X4RFN2_9ACTN</name>
<dbReference type="EMBL" id="JANRHA010000013">
    <property type="protein sequence ID" value="MDG3016462.1"/>
    <property type="molecule type" value="Genomic_DNA"/>
</dbReference>
<dbReference type="AlphaFoldDB" id="A0A9X4RFN2"/>
<keyword evidence="1" id="KW-0808">Transferase</keyword>
<protein>
    <submittedName>
        <fullName evidence="6">GAF and ANTAR domain-containing protein</fullName>
    </submittedName>
</protein>
<dbReference type="SUPFAM" id="SSF55781">
    <property type="entry name" value="GAF domain-like"/>
    <property type="match status" value="1"/>
</dbReference>
<dbReference type="Gene3D" id="1.10.10.10">
    <property type="entry name" value="Winged helix-like DNA-binding domain superfamily/Winged helix DNA-binding domain"/>
    <property type="match status" value="1"/>
</dbReference>
<evidence type="ECO:0000256" key="2">
    <source>
        <dbReference type="ARBA" id="ARBA00022777"/>
    </source>
</evidence>
<dbReference type="InterPro" id="IPR003018">
    <property type="entry name" value="GAF"/>
</dbReference>
<keyword evidence="4" id="KW-0804">Transcription</keyword>
<dbReference type="Gene3D" id="3.30.450.40">
    <property type="match status" value="1"/>
</dbReference>
<dbReference type="Pfam" id="PF03861">
    <property type="entry name" value="ANTAR"/>
    <property type="match status" value="1"/>
</dbReference>
<evidence type="ECO:0000313" key="7">
    <source>
        <dbReference type="Proteomes" id="UP001152755"/>
    </source>
</evidence>
<dbReference type="GO" id="GO:0016301">
    <property type="term" value="F:kinase activity"/>
    <property type="evidence" value="ECO:0007669"/>
    <property type="project" value="UniProtKB-KW"/>
</dbReference>
<organism evidence="6 7">
    <name type="scientific">Speluncibacter jeojiensis</name>
    <dbReference type="NCBI Taxonomy" id="2710754"/>
    <lineage>
        <taxon>Bacteria</taxon>
        <taxon>Bacillati</taxon>
        <taxon>Actinomycetota</taxon>
        <taxon>Actinomycetes</taxon>
        <taxon>Mycobacteriales</taxon>
        <taxon>Speluncibacteraceae</taxon>
        <taxon>Speluncibacter</taxon>
    </lineage>
</organism>
<evidence type="ECO:0000256" key="1">
    <source>
        <dbReference type="ARBA" id="ARBA00022679"/>
    </source>
</evidence>
<evidence type="ECO:0000313" key="6">
    <source>
        <dbReference type="EMBL" id="MDG3016462.1"/>
    </source>
</evidence>
<sequence>MDDVWALTEVLTGFTTVLVASPTTDRVLEELTASVTGLLSLAGSGVSVLADGRLRHIATSPGPAAELEQCQEQWQQGPGCDATASGETVCCADVREQHVRWPSYAARAETIGIAGAASVSMNLDDETVGALCLYAAEPRTWSGDELGAAKVFANIAAFYLITASKLEQQQRLSTQLRHALDSRIVIEQAKGIIAAERHTSIDEAFTLMRGHARSRSRSIQEIAGAIVEGVFRP</sequence>
<dbReference type="GO" id="GO:0003723">
    <property type="term" value="F:RNA binding"/>
    <property type="evidence" value="ECO:0007669"/>
    <property type="project" value="InterPro"/>
</dbReference>
<dbReference type="InterPro" id="IPR005561">
    <property type="entry name" value="ANTAR"/>
</dbReference>
<dbReference type="InterPro" id="IPR011006">
    <property type="entry name" value="CheY-like_superfamily"/>
</dbReference>
<dbReference type="Pfam" id="PF01590">
    <property type="entry name" value="GAF"/>
    <property type="match status" value="1"/>
</dbReference>
<dbReference type="SMART" id="SM01012">
    <property type="entry name" value="ANTAR"/>
    <property type="match status" value="1"/>
</dbReference>
<dbReference type="Proteomes" id="UP001152755">
    <property type="component" value="Unassembled WGS sequence"/>
</dbReference>
<comment type="caution">
    <text evidence="6">The sequence shown here is derived from an EMBL/GenBank/DDBJ whole genome shotgun (WGS) entry which is preliminary data.</text>
</comment>
<evidence type="ECO:0000259" key="5">
    <source>
        <dbReference type="PROSITE" id="PS50921"/>
    </source>
</evidence>
<keyword evidence="2" id="KW-0418">Kinase</keyword>
<keyword evidence="3" id="KW-0805">Transcription regulation</keyword>
<keyword evidence="7" id="KW-1185">Reference proteome</keyword>
<dbReference type="PIRSF" id="PIRSF036625">
    <property type="entry name" value="GAF_ANTAR"/>
    <property type="match status" value="1"/>
</dbReference>
<evidence type="ECO:0000256" key="4">
    <source>
        <dbReference type="ARBA" id="ARBA00023163"/>
    </source>
</evidence>
<dbReference type="PROSITE" id="PS50921">
    <property type="entry name" value="ANTAR"/>
    <property type="match status" value="1"/>
</dbReference>
<dbReference type="InterPro" id="IPR012074">
    <property type="entry name" value="GAF_ANTAR"/>
</dbReference>
<feature type="domain" description="ANTAR" evidence="5">
    <location>
        <begin position="166"/>
        <end position="227"/>
    </location>
</feature>
<proteinExistence type="predicted"/>
<evidence type="ECO:0000256" key="3">
    <source>
        <dbReference type="ARBA" id="ARBA00023015"/>
    </source>
</evidence>
<dbReference type="SUPFAM" id="SSF52172">
    <property type="entry name" value="CheY-like"/>
    <property type="match status" value="1"/>
</dbReference>
<reference evidence="6" key="1">
    <citation type="submission" date="2022-08" db="EMBL/GenBank/DDBJ databases">
        <title>Genome analysis of Corynebacteriales strain.</title>
        <authorList>
            <person name="Lee S.D."/>
        </authorList>
    </citation>
    <scope>NUCLEOTIDE SEQUENCE</scope>
    <source>
        <strain evidence="6">D3-21</strain>
    </source>
</reference>
<dbReference type="RefSeq" id="WP_277830624.1">
    <property type="nucleotide sequence ID" value="NZ_JAAIVF010000001.1"/>
</dbReference>